<dbReference type="Pfam" id="PF13620">
    <property type="entry name" value="CarboxypepD_reg"/>
    <property type="match status" value="1"/>
</dbReference>
<organism evidence="1">
    <name type="scientific">marine metagenome</name>
    <dbReference type="NCBI Taxonomy" id="408172"/>
    <lineage>
        <taxon>unclassified sequences</taxon>
        <taxon>metagenomes</taxon>
        <taxon>ecological metagenomes</taxon>
    </lineage>
</organism>
<gene>
    <name evidence="1" type="ORF">METZ01_LOCUS246397</name>
</gene>
<dbReference type="InterPro" id="IPR013783">
    <property type="entry name" value="Ig-like_fold"/>
</dbReference>
<accession>A0A382I3X7</accession>
<evidence type="ECO:0008006" key="2">
    <source>
        <dbReference type="Google" id="ProtNLM"/>
    </source>
</evidence>
<dbReference type="SUPFAM" id="SSF49478">
    <property type="entry name" value="Cna protein B-type domain"/>
    <property type="match status" value="1"/>
</dbReference>
<feature type="non-terminal residue" evidence="1">
    <location>
        <position position="454"/>
    </location>
</feature>
<feature type="non-terminal residue" evidence="1">
    <location>
        <position position="1"/>
    </location>
</feature>
<dbReference type="AlphaFoldDB" id="A0A382I3X7"/>
<dbReference type="Gene3D" id="2.60.40.10">
    <property type="entry name" value="Immunoglobulins"/>
    <property type="match status" value="1"/>
</dbReference>
<evidence type="ECO:0000313" key="1">
    <source>
        <dbReference type="EMBL" id="SVB93543.1"/>
    </source>
</evidence>
<reference evidence="1" key="1">
    <citation type="submission" date="2018-05" db="EMBL/GenBank/DDBJ databases">
        <authorList>
            <person name="Lanie J.A."/>
            <person name="Ng W.-L."/>
            <person name="Kazmierczak K.M."/>
            <person name="Andrzejewski T.M."/>
            <person name="Davidsen T.M."/>
            <person name="Wayne K.J."/>
            <person name="Tettelin H."/>
            <person name="Glass J.I."/>
            <person name="Rusch D."/>
            <person name="Podicherti R."/>
            <person name="Tsui H.-C.T."/>
            <person name="Winkler M.E."/>
        </authorList>
    </citation>
    <scope>NUCLEOTIDE SEQUENCE</scope>
</reference>
<protein>
    <recommendedName>
        <fullName evidence="2">SD-repeat containing protein B domain-containing protein</fullName>
    </recommendedName>
</protein>
<sequence>YKDNGDGTYGTTSFDDADTVVIKKSQTEASPLANINFDLQGAPTGTISGKFIDKDTLSFSGDWYSIILRGAEQEWGEWRHLNVEIDRSTKAYTAKAPLGTWKVMAESWPNYPESFYTGADSDSSTSWSDGATITVVLDQTLTDINFKATYQADTSFDYGGSGTISGSVITSDKASVPRATVELRSKDWLIFAESQTDNDGAYSFGKLPPNKYILKATPPSGVEAYQKYGTSSETEITLEDAATSSSNELTLASANVFGRILKPDGTPGSRIHFWVFEDTDGDGYFDWTSESPNEYDGETDDNGYFNLTVAETSYGMEFHLPPHYNGIEPLSVQTFTINADSTAEKDFGTITLSKTTKTISGTVKNSNGVAITSGHVHAHRVDGQGWADSELGSDGTFTLSVGPGEWEIMIDPPWEGGADWQYTGRPKRARFSDEISIYEISTSSGTVTAKTGAS</sequence>
<name>A0A382I3X7_9ZZZZ</name>
<dbReference type="EMBL" id="UINC01064665">
    <property type="protein sequence ID" value="SVB93543.1"/>
    <property type="molecule type" value="Genomic_DNA"/>
</dbReference>
<proteinExistence type="predicted"/>